<gene>
    <name evidence="4" type="ORF">V1264_017380</name>
</gene>
<dbReference type="PROSITE" id="PS50835">
    <property type="entry name" value="IG_LIKE"/>
    <property type="match status" value="1"/>
</dbReference>
<reference evidence="4 5" key="1">
    <citation type="submission" date="2024-02" db="EMBL/GenBank/DDBJ databases">
        <title>Chromosome-scale genome assembly of the rough periwinkle Littorina saxatilis.</title>
        <authorList>
            <person name="De Jode A."/>
            <person name="Faria R."/>
            <person name="Formenti G."/>
            <person name="Sims Y."/>
            <person name="Smith T.P."/>
            <person name="Tracey A."/>
            <person name="Wood J.M.D."/>
            <person name="Zagrodzka Z.B."/>
            <person name="Johannesson K."/>
            <person name="Butlin R.K."/>
            <person name="Leder E.H."/>
        </authorList>
    </citation>
    <scope>NUCLEOTIDE SEQUENCE [LARGE SCALE GENOMIC DNA]</scope>
    <source>
        <strain evidence="4">Snail1</strain>
        <tissue evidence="4">Muscle</tissue>
    </source>
</reference>
<feature type="compositionally biased region" description="Polar residues" evidence="1">
    <location>
        <begin position="206"/>
        <end position="236"/>
    </location>
</feature>
<feature type="compositionally biased region" description="Polar residues" evidence="1">
    <location>
        <begin position="172"/>
        <end position="182"/>
    </location>
</feature>
<feature type="transmembrane region" description="Helical" evidence="2">
    <location>
        <begin position="121"/>
        <end position="148"/>
    </location>
</feature>
<dbReference type="SUPFAM" id="SSF48726">
    <property type="entry name" value="Immunoglobulin"/>
    <property type="match status" value="1"/>
</dbReference>
<comment type="caution">
    <text evidence="4">The sequence shown here is derived from an EMBL/GenBank/DDBJ whole genome shotgun (WGS) entry which is preliminary data.</text>
</comment>
<keyword evidence="2" id="KW-0812">Transmembrane</keyword>
<name>A0AAN9GF51_9CAEN</name>
<evidence type="ECO:0000313" key="5">
    <source>
        <dbReference type="Proteomes" id="UP001374579"/>
    </source>
</evidence>
<dbReference type="EMBL" id="JBAMIC010000007">
    <property type="protein sequence ID" value="KAK7106082.1"/>
    <property type="molecule type" value="Genomic_DNA"/>
</dbReference>
<sequence>MYIPVGPPESPPEITGINQNEVLTEGDNRILSCTVAGGDPQVDRITFFCGDKRGVHADTSPVESRVKVLTSTVTFAHVKADNNGLECQCYASWSGAPELTAKRSSFTLKVLATSEKQKLPVVAIAAGAGAVLVVVAIVVTVIVVVVVAKRRKNSHGHDGTKARKREDVDEYQNGQYANTASNRFEEDAEDETSFNYASVSPAGAKPTNQQSQYNNAGAKPTNQQSQYNNLGGNLYSTPEEADEENPTHAASPAVQIQDEYAVVNKPGAQGKQEHQADVYAVVEKTNKQQGAAEPQAATDEYAVVQKTKSPTCAEPQADVYAVVQKSK</sequence>
<feature type="compositionally biased region" description="Basic and acidic residues" evidence="1">
    <location>
        <begin position="155"/>
        <end position="167"/>
    </location>
</feature>
<dbReference type="InterPro" id="IPR007110">
    <property type="entry name" value="Ig-like_dom"/>
</dbReference>
<dbReference type="Proteomes" id="UP001374579">
    <property type="component" value="Unassembled WGS sequence"/>
</dbReference>
<organism evidence="4 5">
    <name type="scientific">Littorina saxatilis</name>
    <dbReference type="NCBI Taxonomy" id="31220"/>
    <lineage>
        <taxon>Eukaryota</taxon>
        <taxon>Metazoa</taxon>
        <taxon>Spiralia</taxon>
        <taxon>Lophotrochozoa</taxon>
        <taxon>Mollusca</taxon>
        <taxon>Gastropoda</taxon>
        <taxon>Caenogastropoda</taxon>
        <taxon>Littorinimorpha</taxon>
        <taxon>Littorinoidea</taxon>
        <taxon>Littorinidae</taxon>
        <taxon>Littorina</taxon>
    </lineage>
</organism>
<evidence type="ECO:0000313" key="4">
    <source>
        <dbReference type="EMBL" id="KAK7106082.1"/>
    </source>
</evidence>
<accession>A0AAN9GF51</accession>
<keyword evidence="2" id="KW-1133">Transmembrane helix</keyword>
<dbReference type="Gene3D" id="2.60.40.10">
    <property type="entry name" value="Immunoglobulins"/>
    <property type="match status" value="1"/>
</dbReference>
<proteinExistence type="predicted"/>
<evidence type="ECO:0000256" key="2">
    <source>
        <dbReference type="SAM" id="Phobius"/>
    </source>
</evidence>
<dbReference type="InterPro" id="IPR036179">
    <property type="entry name" value="Ig-like_dom_sf"/>
</dbReference>
<evidence type="ECO:0000259" key="3">
    <source>
        <dbReference type="PROSITE" id="PS50835"/>
    </source>
</evidence>
<protein>
    <recommendedName>
        <fullName evidence="3">Ig-like domain-containing protein</fullName>
    </recommendedName>
</protein>
<dbReference type="AlphaFoldDB" id="A0AAN9GF51"/>
<evidence type="ECO:0000256" key="1">
    <source>
        <dbReference type="SAM" id="MobiDB-lite"/>
    </source>
</evidence>
<keyword evidence="2" id="KW-0472">Membrane</keyword>
<feature type="region of interest" description="Disordered" evidence="1">
    <location>
        <begin position="153"/>
        <end position="250"/>
    </location>
</feature>
<feature type="domain" description="Ig-like" evidence="3">
    <location>
        <begin position="12"/>
        <end position="88"/>
    </location>
</feature>
<keyword evidence="5" id="KW-1185">Reference proteome</keyword>
<dbReference type="InterPro" id="IPR013783">
    <property type="entry name" value="Ig-like_fold"/>
</dbReference>